<evidence type="ECO:0000313" key="8">
    <source>
        <dbReference type="Proteomes" id="UP000185612"/>
    </source>
</evidence>
<dbReference type="SUPFAM" id="SSF55174">
    <property type="entry name" value="Alpha-L RNA-binding motif"/>
    <property type="match status" value="1"/>
</dbReference>
<dbReference type="InterPro" id="IPR042092">
    <property type="entry name" value="PsdUridine_s_RsuA/RluB/E/F_cat"/>
</dbReference>
<keyword evidence="8" id="KW-1185">Reference proteome</keyword>
<dbReference type="Gene3D" id="3.10.290.10">
    <property type="entry name" value="RNA-binding S4 domain"/>
    <property type="match status" value="1"/>
</dbReference>
<dbReference type="Gene3D" id="3.30.70.1560">
    <property type="entry name" value="Alpha-L RNA-binding motif"/>
    <property type="match status" value="1"/>
</dbReference>
<dbReference type="SUPFAM" id="SSF55120">
    <property type="entry name" value="Pseudouridine synthase"/>
    <property type="match status" value="1"/>
</dbReference>
<protein>
    <recommendedName>
        <fullName evidence="5">Pseudouridine synthase</fullName>
        <ecNumber evidence="5">5.4.99.-</ecNumber>
    </recommendedName>
</protein>
<evidence type="ECO:0000256" key="4">
    <source>
        <dbReference type="PROSITE-ProRule" id="PRU00182"/>
    </source>
</evidence>
<keyword evidence="4" id="KW-0694">RNA-binding</keyword>
<dbReference type="InterPro" id="IPR020094">
    <property type="entry name" value="TruA/RsuA/RluB/E/F_N"/>
</dbReference>
<comment type="similarity">
    <text evidence="2 5">Belongs to the pseudouridine synthase RsuA family.</text>
</comment>
<dbReference type="Proteomes" id="UP000185612">
    <property type="component" value="Unassembled WGS sequence"/>
</dbReference>
<dbReference type="GO" id="GO:0003723">
    <property type="term" value="F:RNA binding"/>
    <property type="evidence" value="ECO:0007669"/>
    <property type="project" value="UniProtKB-KW"/>
</dbReference>
<dbReference type="GO" id="GO:0120159">
    <property type="term" value="F:rRNA pseudouridine synthase activity"/>
    <property type="evidence" value="ECO:0007669"/>
    <property type="project" value="UniProtKB-ARBA"/>
</dbReference>
<dbReference type="FunCoup" id="A0A1Q5PY20">
    <property type="interactions" value="141"/>
</dbReference>
<dbReference type="NCBIfam" id="TIGR00093">
    <property type="entry name" value="pseudouridine synthase"/>
    <property type="match status" value="1"/>
</dbReference>
<comment type="catalytic activity">
    <reaction evidence="1">
        <text>a uridine in RNA = a pseudouridine in RNA</text>
        <dbReference type="Rhea" id="RHEA:48348"/>
        <dbReference type="Rhea" id="RHEA-COMP:12068"/>
        <dbReference type="Rhea" id="RHEA-COMP:12069"/>
        <dbReference type="ChEBI" id="CHEBI:65314"/>
        <dbReference type="ChEBI" id="CHEBI:65315"/>
    </reaction>
</comment>
<dbReference type="CDD" id="cd02870">
    <property type="entry name" value="PseudoU_synth_RsuA_like"/>
    <property type="match status" value="1"/>
</dbReference>
<evidence type="ECO:0000313" key="7">
    <source>
        <dbReference type="EMBL" id="OKL52511.1"/>
    </source>
</evidence>
<name>A0A1Q5PY20_9ACTO</name>
<accession>A0A1Q5PY20</accession>
<dbReference type="InterPro" id="IPR020103">
    <property type="entry name" value="PsdUridine_synth_cat_dom_sf"/>
</dbReference>
<dbReference type="AlphaFoldDB" id="A0A1Q5PY20"/>
<dbReference type="PROSITE" id="PS50889">
    <property type="entry name" value="S4"/>
    <property type="match status" value="1"/>
</dbReference>
<dbReference type="STRING" id="52770.BSZ40_02495"/>
<dbReference type="InterPro" id="IPR006145">
    <property type="entry name" value="PsdUridine_synth_RsuA/RluA"/>
</dbReference>
<comment type="caution">
    <text evidence="7">The sequence shown here is derived from an EMBL/GenBank/DDBJ whole genome shotgun (WGS) entry which is preliminary data.</text>
</comment>
<dbReference type="GO" id="GO:0000455">
    <property type="term" value="P:enzyme-directed rRNA pseudouridine synthesis"/>
    <property type="evidence" value="ECO:0007669"/>
    <property type="project" value="UniProtKB-ARBA"/>
</dbReference>
<dbReference type="PANTHER" id="PTHR47683">
    <property type="entry name" value="PSEUDOURIDINE SYNTHASE FAMILY PROTEIN-RELATED"/>
    <property type="match status" value="1"/>
</dbReference>
<dbReference type="InterPro" id="IPR050343">
    <property type="entry name" value="RsuA_PseudoU_synthase"/>
</dbReference>
<evidence type="ECO:0000256" key="3">
    <source>
        <dbReference type="ARBA" id="ARBA00023235"/>
    </source>
</evidence>
<dbReference type="InterPro" id="IPR000748">
    <property type="entry name" value="PsdUridine_synth_RsuA/RluB/E/F"/>
</dbReference>
<gene>
    <name evidence="7" type="ORF">BSZ40_02495</name>
</gene>
<dbReference type="CDD" id="cd00165">
    <property type="entry name" value="S4"/>
    <property type="match status" value="1"/>
</dbReference>
<feature type="domain" description="RNA-binding S4" evidence="6">
    <location>
        <begin position="7"/>
        <end position="66"/>
    </location>
</feature>
<dbReference type="Pfam" id="PF01479">
    <property type="entry name" value="S4"/>
    <property type="match status" value="1"/>
</dbReference>
<dbReference type="EC" id="5.4.99.-" evidence="5"/>
<dbReference type="PROSITE" id="PS01149">
    <property type="entry name" value="PSI_RSU"/>
    <property type="match status" value="1"/>
</dbReference>
<sequence>MHDPDGERLQKVLARAGVGSRRQCETLITAGRVQVDGQVVRELGVRVRPGAKIHVDGMPVQTDMGKLTMAFNKPTGVVSTMSDPQGRICLGEWFEDHKERLFHVGRLDTDTEGLILVTNDGELAHRLAHPSYEIRKTYIATVEGTVKPGLVKRLEGGVELEDGLVVCDRATIKASTPYGSIVEVVLHEGRNRIVRRLLAECGHPVTRLVRTRVGPITLGDLRPGRHRVISGPELSSLMKAVDL</sequence>
<dbReference type="EMBL" id="MQVS01000002">
    <property type="protein sequence ID" value="OKL52511.1"/>
    <property type="molecule type" value="Genomic_DNA"/>
</dbReference>
<organism evidence="7 8">
    <name type="scientific">Buchananella hordeovulneris</name>
    <dbReference type="NCBI Taxonomy" id="52770"/>
    <lineage>
        <taxon>Bacteria</taxon>
        <taxon>Bacillati</taxon>
        <taxon>Actinomycetota</taxon>
        <taxon>Actinomycetes</taxon>
        <taxon>Actinomycetales</taxon>
        <taxon>Actinomycetaceae</taxon>
        <taxon>Buchananella</taxon>
    </lineage>
</organism>
<evidence type="ECO:0000256" key="5">
    <source>
        <dbReference type="RuleBase" id="RU003887"/>
    </source>
</evidence>
<dbReference type="Pfam" id="PF00849">
    <property type="entry name" value="PseudoU_synth_2"/>
    <property type="match status" value="1"/>
</dbReference>
<evidence type="ECO:0000256" key="1">
    <source>
        <dbReference type="ARBA" id="ARBA00000073"/>
    </source>
</evidence>
<dbReference type="InterPro" id="IPR002942">
    <property type="entry name" value="S4_RNA-bd"/>
</dbReference>
<reference evidence="8" key="1">
    <citation type="submission" date="2016-12" db="EMBL/GenBank/DDBJ databases">
        <authorList>
            <person name="Meng X."/>
        </authorList>
    </citation>
    <scope>NUCLEOTIDE SEQUENCE [LARGE SCALE GENOMIC DNA]</scope>
    <source>
        <strain evidence="8">DSM 20732</strain>
    </source>
</reference>
<dbReference type="InterPro" id="IPR018496">
    <property type="entry name" value="PsdUridine_synth_RsuA/RluB_CS"/>
</dbReference>
<dbReference type="InterPro" id="IPR036986">
    <property type="entry name" value="S4_RNA-bd_sf"/>
</dbReference>
<keyword evidence="3 5" id="KW-0413">Isomerase</keyword>
<dbReference type="PANTHER" id="PTHR47683:SF2">
    <property type="entry name" value="RNA-BINDING S4 DOMAIN-CONTAINING PROTEIN"/>
    <property type="match status" value="1"/>
</dbReference>
<dbReference type="SMART" id="SM00363">
    <property type="entry name" value="S4"/>
    <property type="match status" value="1"/>
</dbReference>
<proteinExistence type="inferred from homology"/>
<dbReference type="Gene3D" id="3.30.70.580">
    <property type="entry name" value="Pseudouridine synthase I, catalytic domain, N-terminal subdomain"/>
    <property type="match status" value="1"/>
</dbReference>
<dbReference type="FunFam" id="3.10.290.10:FF:000003">
    <property type="entry name" value="Pseudouridine synthase"/>
    <property type="match status" value="1"/>
</dbReference>
<dbReference type="InParanoid" id="A0A1Q5PY20"/>
<evidence type="ECO:0000256" key="2">
    <source>
        <dbReference type="ARBA" id="ARBA00008348"/>
    </source>
</evidence>
<evidence type="ECO:0000259" key="6">
    <source>
        <dbReference type="SMART" id="SM00363"/>
    </source>
</evidence>